<protein>
    <submittedName>
        <fullName evidence="2">Triacylglycerol esterase/lipase EstA (Alpha/beta hydrolase family)</fullName>
    </submittedName>
</protein>
<dbReference type="RefSeq" id="WP_231375418.1">
    <property type="nucleotide sequence ID" value="NZ_CP046980.1"/>
</dbReference>
<gene>
    <name evidence="2" type="ORF">IW254_000859</name>
</gene>
<keyword evidence="3" id="KW-1185">Reference proteome</keyword>
<organism evidence="2 3">
    <name type="scientific">Corynebacterium aquatimens</name>
    <dbReference type="NCBI Taxonomy" id="1190508"/>
    <lineage>
        <taxon>Bacteria</taxon>
        <taxon>Bacillati</taxon>
        <taxon>Actinomycetota</taxon>
        <taxon>Actinomycetes</taxon>
        <taxon>Mycobacteriales</taxon>
        <taxon>Corynebacteriaceae</taxon>
        <taxon>Corynebacterium</taxon>
    </lineage>
</organism>
<dbReference type="GO" id="GO:0016042">
    <property type="term" value="P:lipid catabolic process"/>
    <property type="evidence" value="ECO:0007669"/>
    <property type="project" value="InterPro"/>
</dbReference>
<dbReference type="InterPro" id="IPR002918">
    <property type="entry name" value="Lipase_EstA/Esterase_EstB"/>
</dbReference>
<evidence type="ECO:0000313" key="2">
    <source>
        <dbReference type="EMBL" id="MBG6121890.1"/>
    </source>
</evidence>
<keyword evidence="1" id="KW-0732">Signal</keyword>
<dbReference type="SUPFAM" id="SSF53474">
    <property type="entry name" value="alpha/beta-Hydrolases"/>
    <property type="match status" value="1"/>
</dbReference>
<keyword evidence="2" id="KW-0378">Hydrolase</keyword>
<evidence type="ECO:0000256" key="1">
    <source>
        <dbReference type="SAM" id="SignalP"/>
    </source>
</evidence>
<evidence type="ECO:0000313" key="3">
    <source>
        <dbReference type="Proteomes" id="UP000658613"/>
    </source>
</evidence>
<dbReference type="AlphaFoldDB" id="A0A931GTJ6"/>
<feature type="chain" id="PRO_5039610153" evidence="1">
    <location>
        <begin position="22"/>
        <end position="279"/>
    </location>
</feature>
<sequence>MKSQKLIRNVVMPAGVVAAAAAGVSQMPAVKELVRAPREVFNDPSFTPTMETPVLFVHGINARRTGFVANAQNLRSRGYWVWAFDYGKMHFPLLYGAGDLDALVAELAANVDEVLRVTGANKVDLVAHSQGGHLAKLYIASGGAEKVRRLVAMGAVFHGTDVSGLGSRFAGFIKRHPQLAERIASPSAIQQLTGSKWLQDRGDIPDTDPRVVYTTLYSTRDRMATPHSTSILRSVDGADVANVEIPGAPSHAVMPHDREIAELTVWGLERELGDVTPFA</sequence>
<dbReference type="Pfam" id="PF01674">
    <property type="entry name" value="Lipase_2"/>
    <property type="match status" value="1"/>
</dbReference>
<comment type="caution">
    <text evidence="2">The sequence shown here is derived from an EMBL/GenBank/DDBJ whole genome shotgun (WGS) entry which is preliminary data.</text>
</comment>
<dbReference type="Proteomes" id="UP000658613">
    <property type="component" value="Unassembled WGS sequence"/>
</dbReference>
<dbReference type="InterPro" id="IPR029058">
    <property type="entry name" value="AB_hydrolase_fold"/>
</dbReference>
<accession>A0A931GTJ6</accession>
<proteinExistence type="predicted"/>
<dbReference type="Gene3D" id="3.40.50.1820">
    <property type="entry name" value="alpha/beta hydrolase"/>
    <property type="match status" value="1"/>
</dbReference>
<dbReference type="GO" id="GO:0016787">
    <property type="term" value="F:hydrolase activity"/>
    <property type="evidence" value="ECO:0007669"/>
    <property type="project" value="UniProtKB-KW"/>
</dbReference>
<dbReference type="EMBL" id="JADOUE010000001">
    <property type="protein sequence ID" value="MBG6121890.1"/>
    <property type="molecule type" value="Genomic_DNA"/>
</dbReference>
<reference evidence="2" key="1">
    <citation type="submission" date="2020-11" db="EMBL/GenBank/DDBJ databases">
        <title>Sequencing the genomes of 1000 actinobacteria strains.</title>
        <authorList>
            <person name="Klenk H.-P."/>
        </authorList>
    </citation>
    <scope>NUCLEOTIDE SEQUENCE</scope>
    <source>
        <strain evidence="2">DSM 45632</strain>
    </source>
</reference>
<feature type="signal peptide" evidence="1">
    <location>
        <begin position="1"/>
        <end position="21"/>
    </location>
</feature>
<name>A0A931GTJ6_9CORY</name>